<protein>
    <recommendedName>
        <fullName evidence="5">Receptor expression-enhancing protein</fullName>
    </recommendedName>
</protein>
<evidence type="ECO:0000256" key="2">
    <source>
        <dbReference type="SAM" id="Phobius"/>
    </source>
</evidence>
<dbReference type="OrthoDB" id="289306at2759"/>
<organism evidence="3 4">
    <name type="scientific">Stentor coeruleus</name>
    <dbReference type="NCBI Taxonomy" id="5963"/>
    <lineage>
        <taxon>Eukaryota</taxon>
        <taxon>Sar</taxon>
        <taxon>Alveolata</taxon>
        <taxon>Ciliophora</taxon>
        <taxon>Postciliodesmatophora</taxon>
        <taxon>Heterotrichea</taxon>
        <taxon>Heterotrichida</taxon>
        <taxon>Stentoridae</taxon>
        <taxon>Stentor</taxon>
    </lineage>
</organism>
<keyword evidence="4" id="KW-1185">Reference proteome</keyword>
<proteinExistence type="inferred from homology"/>
<keyword evidence="2" id="KW-0812">Transmembrane</keyword>
<comment type="similarity">
    <text evidence="1">Belongs to the DP1 family.</text>
</comment>
<reference evidence="3 4" key="1">
    <citation type="submission" date="2016-11" db="EMBL/GenBank/DDBJ databases">
        <title>The macronuclear genome of Stentor coeruleus: a giant cell with tiny introns.</title>
        <authorList>
            <person name="Slabodnick M."/>
            <person name="Ruby J.G."/>
            <person name="Reiff S.B."/>
            <person name="Swart E.C."/>
            <person name="Gosai S."/>
            <person name="Prabakaran S."/>
            <person name="Witkowska E."/>
            <person name="Larue G.E."/>
            <person name="Fisher S."/>
            <person name="Freeman R.M."/>
            <person name="Gunawardena J."/>
            <person name="Chu W."/>
            <person name="Stover N.A."/>
            <person name="Gregory B.D."/>
            <person name="Nowacki M."/>
            <person name="Derisi J."/>
            <person name="Roy S.W."/>
            <person name="Marshall W.F."/>
            <person name="Sood P."/>
        </authorList>
    </citation>
    <scope>NUCLEOTIDE SEQUENCE [LARGE SCALE GENOMIC DNA]</scope>
    <source>
        <strain evidence="3">WM001</strain>
    </source>
</reference>
<accession>A0A1R2B0Z4</accession>
<evidence type="ECO:0000313" key="4">
    <source>
        <dbReference type="Proteomes" id="UP000187209"/>
    </source>
</evidence>
<feature type="transmembrane region" description="Helical" evidence="2">
    <location>
        <begin position="68"/>
        <end position="91"/>
    </location>
</feature>
<dbReference type="Proteomes" id="UP000187209">
    <property type="component" value="Unassembled WGS sequence"/>
</dbReference>
<comment type="caution">
    <text evidence="3">The sequence shown here is derived from an EMBL/GenBank/DDBJ whole genome shotgun (WGS) entry which is preliminary data.</text>
</comment>
<keyword evidence="2" id="KW-0472">Membrane</keyword>
<comment type="subcellular location">
    <subcellularLocation>
        <location evidence="1">Membrane</location>
        <topology evidence="1">Multi-pass membrane protein</topology>
    </subcellularLocation>
</comment>
<evidence type="ECO:0000313" key="3">
    <source>
        <dbReference type="EMBL" id="OMJ70436.1"/>
    </source>
</evidence>
<evidence type="ECO:0000256" key="1">
    <source>
        <dbReference type="RuleBase" id="RU362006"/>
    </source>
</evidence>
<feature type="transmembrane region" description="Helical" evidence="2">
    <location>
        <begin position="103"/>
        <end position="124"/>
    </location>
</feature>
<gene>
    <name evidence="3" type="ORF">SteCoe_31597</name>
</gene>
<keyword evidence="2" id="KW-1133">Transmembrane helix</keyword>
<sequence length="151" mass="17884">MDIFTESIDEIYRTSRNWKILRYISTKFGTHPGKIVIYIGFLCVFLMMIGVYEKFICDALTFYFPAKWTLTSIVIPNFASSKLWVSYWIVYSLLKLLDETIPFLIQFIPFYYAIKCMFLMVLYAPKIRGGLIIYDNVFFQLVKDIKGRDSR</sequence>
<dbReference type="GO" id="GO:0016020">
    <property type="term" value="C:membrane"/>
    <property type="evidence" value="ECO:0007669"/>
    <property type="project" value="UniProtKB-SubCell"/>
</dbReference>
<dbReference type="PANTHER" id="PTHR12300">
    <property type="entry name" value="HVA22-LIKE PROTEINS"/>
    <property type="match status" value="1"/>
</dbReference>
<evidence type="ECO:0008006" key="5">
    <source>
        <dbReference type="Google" id="ProtNLM"/>
    </source>
</evidence>
<dbReference type="Pfam" id="PF03134">
    <property type="entry name" value="TB2_DP1_HVA22"/>
    <property type="match status" value="1"/>
</dbReference>
<dbReference type="EMBL" id="MPUH01001088">
    <property type="protein sequence ID" value="OMJ70436.1"/>
    <property type="molecule type" value="Genomic_DNA"/>
</dbReference>
<dbReference type="InterPro" id="IPR004345">
    <property type="entry name" value="TB2_DP1_HVA22"/>
</dbReference>
<name>A0A1R2B0Z4_9CILI</name>
<dbReference type="AlphaFoldDB" id="A0A1R2B0Z4"/>
<feature type="transmembrane region" description="Helical" evidence="2">
    <location>
        <begin position="35"/>
        <end position="56"/>
    </location>
</feature>